<dbReference type="AlphaFoldDB" id="A0A0J9BUU9"/>
<dbReference type="GO" id="GO:0016052">
    <property type="term" value="P:carbohydrate catabolic process"/>
    <property type="evidence" value="ECO:0007669"/>
    <property type="project" value="InterPro"/>
</dbReference>
<proteinExistence type="predicted"/>
<dbReference type="RefSeq" id="WP_048930585.1">
    <property type="nucleotide sequence ID" value="NZ_KQ235881.1"/>
</dbReference>
<evidence type="ECO:0000313" key="3">
    <source>
        <dbReference type="EMBL" id="KMW16543.1"/>
    </source>
</evidence>
<accession>A0A0J9BUU9</accession>
<evidence type="ECO:0000313" key="4">
    <source>
        <dbReference type="Proteomes" id="UP000037392"/>
    </source>
</evidence>
<dbReference type="SUPFAM" id="SSF51445">
    <property type="entry name" value="(Trans)glycosidases"/>
    <property type="match status" value="1"/>
</dbReference>
<keyword evidence="2" id="KW-0326">Glycosidase</keyword>
<organism evidence="3 4">
    <name type="scientific">[Clostridium] citroniae WAL-19142</name>
    <dbReference type="NCBI Taxonomy" id="742734"/>
    <lineage>
        <taxon>Bacteria</taxon>
        <taxon>Bacillati</taxon>
        <taxon>Bacillota</taxon>
        <taxon>Clostridia</taxon>
        <taxon>Lachnospirales</taxon>
        <taxon>Lachnospiraceae</taxon>
        <taxon>Enterocloster</taxon>
    </lineage>
</organism>
<gene>
    <name evidence="3" type="ORF">HMPREF9470_04043</name>
</gene>
<name>A0A0J9BUU9_9FIRM</name>
<dbReference type="InterPro" id="IPR038417">
    <property type="entry name" value="Alpga-gal_N_sf"/>
</dbReference>
<dbReference type="InterPro" id="IPR013785">
    <property type="entry name" value="Aldolase_TIM"/>
</dbReference>
<sequence>MRRIEISENNINLVMELTDEQEIKLLHFSALPFEEKDLVSRNGLLPFTLVEMSVTGLNRLGKLHGDNYVRTAPGCRLKFKDFKDCRNQNGRKLEIITFDQPTGLEVHSHMQFYDGISIVRSWSQVVNKGDKAWGIEYLSSFALTGVTKEGLQNADKKMKLFLPRNGWQKEFHWNEFTLDELGMSLAQPEDFHRSSTTIGIGNTGSWSTKEYLPVGYLRNEEMNSGLFWQIEHNGSWYWEISDEDGQYYLKLSGPTELHNHWWIRLNPGESFTTVTAAVGSAIGGMDKAWAELTKYRRSIRRKNADDENLPVIFNDYMNCLFGDPTTKKELPMIKRAAEIGCEYYCVDCGWYSPGHWWDNVGQWMPSNERFPGGIKEVMDYIRSCGMVPGLWLEIEVMGVNCPLASQVPDDWYFRRHGEKVAYRSRYQLDFRNPQVREHATKVIDRMVREYGVGYIKMDYNIEPGIGTETGADSFGDGLLQHNRAYLSWLDTIFETYPDLVIENCSSGGMRIDYAMLSRHSIQSTSDQEDYIKYATIAANAPSGLTPEQAAIWSYPMTEGDEEETIFNMVNAILLRIHQSGHILNMSDSRVELIKEAISCYKSIRGHIKASLPFWPLGFSHYMDPWSALGLRCGKTSYVAVWRRTSDQICRTIPVTHLKGRDATLSQIYPCGEQYKSEFVWNKEDGSFSVKMPKEYTARLFRLETAD</sequence>
<dbReference type="InterPro" id="IPR002252">
    <property type="entry name" value="Glyco_hydro_36"/>
</dbReference>
<dbReference type="OrthoDB" id="9758822at2"/>
<dbReference type="PANTHER" id="PTHR43053:SF3">
    <property type="entry name" value="ALPHA-GALACTOSIDASE C-RELATED"/>
    <property type="match status" value="1"/>
</dbReference>
<dbReference type="Gene3D" id="2.70.98.60">
    <property type="entry name" value="alpha-galactosidase from lactobacil brevis"/>
    <property type="match status" value="1"/>
</dbReference>
<dbReference type="Proteomes" id="UP000037392">
    <property type="component" value="Unassembled WGS sequence"/>
</dbReference>
<dbReference type="Pfam" id="PF02065">
    <property type="entry name" value="Melibiase"/>
    <property type="match status" value="1"/>
</dbReference>
<dbReference type="InterPro" id="IPR050985">
    <property type="entry name" value="Alpha-glycosidase_related"/>
</dbReference>
<dbReference type="PATRIC" id="fig|742734.4.peg.4331"/>
<reference evidence="3 4" key="1">
    <citation type="submission" date="2011-04" db="EMBL/GenBank/DDBJ databases">
        <title>The Genome Sequence of Clostridium citroniae WAL-19142.</title>
        <authorList>
            <consortium name="The Broad Institute Genome Sequencing Platform"/>
            <person name="Earl A."/>
            <person name="Ward D."/>
            <person name="Feldgarden M."/>
            <person name="Gevers D."/>
            <person name="Warren Y.A."/>
            <person name="Tyrrell K.L."/>
            <person name="Citron D.M."/>
            <person name="Goldstein E.J."/>
            <person name="Daigneault M."/>
            <person name="Allen-Vercoe E."/>
            <person name="Young S.K."/>
            <person name="Zeng Q."/>
            <person name="Gargeya S."/>
            <person name="Fitzgerald M."/>
            <person name="Haas B."/>
            <person name="Abouelleil A."/>
            <person name="Alvarado L."/>
            <person name="Arachchi H.M."/>
            <person name="Berlin A."/>
            <person name="Brown A."/>
            <person name="Chapman S.B."/>
            <person name="Chen Z."/>
            <person name="Dunbar C."/>
            <person name="Freedman E."/>
            <person name="Gearin G."/>
            <person name="Gellesch M."/>
            <person name="Goldberg J."/>
            <person name="Griggs A."/>
            <person name="Gujja S."/>
            <person name="Heilman E.R."/>
            <person name="Heiman D."/>
            <person name="Howarth C."/>
            <person name="Larson L."/>
            <person name="Lui A."/>
            <person name="MacDonald P.J."/>
            <person name="Mehta T."/>
            <person name="Montmayeur A."/>
            <person name="Murphy C."/>
            <person name="Neiman D."/>
            <person name="Pearson M."/>
            <person name="Priest M."/>
            <person name="Roberts A."/>
            <person name="Saif S."/>
            <person name="Shea T."/>
            <person name="Shenoy N."/>
            <person name="Sisk P."/>
            <person name="Stolte C."/>
            <person name="Sykes S."/>
            <person name="White J."/>
            <person name="Yandava C."/>
            <person name="Wortman J."/>
            <person name="Nusbaum C."/>
            <person name="Birren B."/>
        </authorList>
    </citation>
    <scope>NUCLEOTIDE SEQUENCE [LARGE SCALE GENOMIC DNA]</scope>
    <source>
        <strain evidence="3 4">WAL-19142</strain>
    </source>
</reference>
<dbReference type="CDD" id="cd14791">
    <property type="entry name" value="GH36"/>
    <property type="match status" value="1"/>
</dbReference>
<dbReference type="InterPro" id="IPR017853">
    <property type="entry name" value="GH"/>
</dbReference>
<comment type="caution">
    <text evidence="3">The sequence shown here is derived from an EMBL/GenBank/DDBJ whole genome shotgun (WGS) entry which is preliminary data.</text>
</comment>
<dbReference type="EMBL" id="ADLK01000029">
    <property type="protein sequence ID" value="KMW16543.1"/>
    <property type="molecule type" value="Genomic_DNA"/>
</dbReference>
<keyword evidence="1" id="KW-0378">Hydrolase</keyword>
<dbReference type="PANTHER" id="PTHR43053">
    <property type="entry name" value="GLYCOSIDASE FAMILY 31"/>
    <property type="match status" value="1"/>
</dbReference>
<dbReference type="Gene3D" id="3.20.20.70">
    <property type="entry name" value="Aldolase class I"/>
    <property type="match status" value="1"/>
</dbReference>
<evidence type="ECO:0000256" key="1">
    <source>
        <dbReference type="ARBA" id="ARBA00022801"/>
    </source>
</evidence>
<dbReference type="GO" id="GO:0004557">
    <property type="term" value="F:alpha-galactosidase activity"/>
    <property type="evidence" value="ECO:0007669"/>
    <property type="project" value="InterPro"/>
</dbReference>
<evidence type="ECO:0008006" key="5">
    <source>
        <dbReference type="Google" id="ProtNLM"/>
    </source>
</evidence>
<protein>
    <recommendedName>
        <fullName evidence="5">Alpha-galactosidase</fullName>
    </recommendedName>
</protein>
<evidence type="ECO:0000256" key="2">
    <source>
        <dbReference type="ARBA" id="ARBA00023295"/>
    </source>
</evidence>
<dbReference type="GeneID" id="93161594"/>